<evidence type="ECO:0000313" key="3">
    <source>
        <dbReference type="Proteomes" id="UP001602245"/>
    </source>
</evidence>
<gene>
    <name evidence="2" type="ORF">ACFY35_20485</name>
</gene>
<dbReference type="InterPro" id="IPR041657">
    <property type="entry name" value="HTH_17"/>
</dbReference>
<dbReference type="Pfam" id="PF12728">
    <property type="entry name" value="HTH_17"/>
    <property type="match status" value="1"/>
</dbReference>
<reference evidence="2 3" key="1">
    <citation type="submission" date="2024-10" db="EMBL/GenBank/DDBJ databases">
        <title>The Natural Products Discovery Center: Release of the First 8490 Sequenced Strains for Exploring Actinobacteria Biosynthetic Diversity.</title>
        <authorList>
            <person name="Kalkreuter E."/>
            <person name="Kautsar S.A."/>
            <person name="Yang D."/>
            <person name="Bader C.D."/>
            <person name="Teijaro C.N."/>
            <person name="Fluegel L."/>
            <person name="Davis C.M."/>
            <person name="Simpson J.R."/>
            <person name="Lauterbach L."/>
            <person name="Steele A.D."/>
            <person name="Gui C."/>
            <person name="Meng S."/>
            <person name="Li G."/>
            <person name="Viehrig K."/>
            <person name="Ye F."/>
            <person name="Su P."/>
            <person name="Kiefer A.F."/>
            <person name="Nichols A."/>
            <person name="Cepeda A.J."/>
            <person name="Yan W."/>
            <person name="Fan B."/>
            <person name="Jiang Y."/>
            <person name="Adhikari A."/>
            <person name="Zheng C.-J."/>
            <person name="Schuster L."/>
            <person name="Cowan T.M."/>
            <person name="Smanski M.J."/>
            <person name="Chevrette M.G."/>
            <person name="De Carvalho L.P.S."/>
            <person name="Shen B."/>
        </authorList>
    </citation>
    <scope>NUCLEOTIDE SEQUENCE [LARGE SCALE GENOMIC DNA]</scope>
    <source>
        <strain evidence="2 3">NPDC000087</strain>
    </source>
</reference>
<accession>A0ABW6WHG2</accession>
<dbReference type="InterPro" id="IPR009061">
    <property type="entry name" value="DNA-bd_dom_put_sf"/>
</dbReference>
<evidence type="ECO:0000313" key="2">
    <source>
        <dbReference type="EMBL" id="MFF5291825.1"/>
    </source>
</evidence>
<dbReference type="Proteomes" id="UP001602245">
    <property type="component" value="Unassembled WGS sequence"/>
</dbReference>
<sequence>MPPKTTKPAGDELLTTEEVAAIFKVPVATVRKWRNNREGPDGFRVGKYVRYRRSVVDKFIADRERQQRESDGFH</sequence>
<dbReference type="EMBL" id="JBIAZU010000003">
    <property type="protein sequence ID" value="MFF5291825.1"/>
    <property type="molecule type" value="Genomic_DNA"/>
</dbReference>
<evidence type="ECO:0000259" key="1">
    <source>
        <dbReference type="Pfam" id="PF12728"/>
    </source>
</evidence>
<protein>
    <submittedName>
        <fullName evidence="2">Helix-turn-helix domain-containing protein</fullName>
    </submittedName>
</protein>
<keyword evidence="3" id="KW-1185">Reference proteome</keyword>
<dbReference type="RefSeq" id="WP_084699067.1">
    <property type="nucleotide sequence ID" value="NZ_JBIAZU010000003.1"/>
</dbReference>
<proteinExistence type="predicted"/>
<organism evidence="2 3">
    <name type="scientific">Paractinoplanes globisporus</name>
    <dbReference type="NCBI Taxonomy" id="113565"/>
    <lineage>
        <taxon>Bacteria</taxon>
        <taxon>Bacillati</taxon>
        <taxon>Actinomycetota</taxon>
        <taxon>Actinomycetes</taxon>
        <taxon>Micromonosporales</taxon>
        <taxon>Micromonosporaceae</taxon>
        <taxon>Paractinoplanes</taxon>
    </lineage>
</organism>
<dbReference type="SUPFAM" id="SSF46955">
    <property type="entry name" value="Putative DNA-binding domain"/>
    <property type="match status" value="1"/>
</dbReference>
<feature type="domain" description="Helix-turn-helix" evidence="1">
    <location>
        <begin position="13"/>
        <end position="63"/>
    </location>
</feature>
<name>A0ABW6WHG2_9ACTN</name>
<comment type="caution">
    <text evidence="2">The sequence shown here is derived from an EMBL/GenBank/DDBJ whole genome shotgun (WGS) entry which is preliminary data.</text>
</comment>